<protein>
    <submittedName>
        <fullName evidence="2">LPS-assembly protein</fullName>
    </submittedName>
</protein>
<reference evidence="2 3" key="1">
    <citation type="submission" date="2018-04" db="EMBL/GenBank/DDBJ databases">
        <title>Subsurface microbial communities from deep shales in Ohio and West Virginia, USA.</title>
        <authorList>
            <person name="Wrighton K."/>
        </authorList>
    </citation>
    <scope>NUCLEOTIDE SEQUENCE [LARGE SCALE GENOMIC DNA]</scope>
    <source>
        <strain evidence="2 3">WC1</strain>
    </source>
</reference>
<evidence type="ECO:0000313" key="3">
    <source>
        <dbReference type="Proteomes" id="UP000244089"/>
    </source>
</evidence>
<feature type="chain" id="PRO_5015401316" evidence="1">
    <location>
        <begin position="35"/>
        <end position="591"/>
    </location>
</feature>
<dbReference type="Proteomes" id="UP000244089">
    <property type="component" value="Unassembled WGS sequence"/>
</dbReference>
<feature type="signal peptide" evidence="1">
    <location>
        <begin position="1"/>
        <end position="34"/>
    </location>
</feature>
<gene>
    <name evidence="2" type="ORF">C8C76_101172</name>
</gene>
<sequence length="591" mass="68708">MLKKNDYFFQLTEYKSCFLLVLALLFLLSLPAAAADYVVQGEEITFIEESGLVIFEGSPVFKSANFTVRADKFELDTKNKELKAFNKVVIESDKDDLRGESLEYNYQTEKGSLYGADGSLGEIYFSGSRLDILSASPIEGVMQSAEFTPCSRPEAHYHFKAQEVRINPDNTITIHHIVPYIANIPVFYLPYYSVTYDPEGEAGEELSNTFPLPELGYDTERGATVEFSYPYQIGEQNSGKIYYWRAGSGEERDERREYLNLHRFTDNLSFKNRYYYLYEYDLEEEELETEEKEFESSLLYQPGNLRLETGLIRDLLPEEPVNRYFLDAGYSFDSGLKLGLFKEYDPELEEVVETVHTASYRFQNGINASLRREYDSKELIKEKYSISHSETAVNWNLKYVDGEDYNYYPYLDLSFPSFYSFKAAFGTGRVENGGVELNKQRLNLDYNNSWQLPGGFSYHLSHNYRLDHYQSGYDQKYHFSVLNTGLRYRKQLNTKFLLQAGLFYKEDSVYGESPLPDDREEEERLLKPSLSLDLKGDYPDSAWAIESDGSYDLDTEEWEEINLRLRKKEDCFDFFVGYEFIDQSINFGLSL</sequence>
<dbReference type="Gene3D" id="2.60.450.10">
    <property type="entry name" value="Lipopolysaccharide (LPS) transport protein A like domain"/>
    <property type="match status" value="1"/>
</dbReference>
<dbReference type="AlphaFoldDB" id="A0A2T5RT80"/>
<dbReference type="EMBL" id="QAXS01000001">
    <property type="protein sequence ID" value="PTW03531.1"/>
    <property type="molecule type" value="Genomic_DNA"/>
</dbReference>
<dbReference type="InterPro" id="IPR050218">
    <property type="entry name" value="LptD"/>
</dbReference>
<evidence type="ECO:0000313" key="2">
    <source>
        <dbReference type="EMBL" id="PTW03531.1"/>
    </source>
</evidence>
<dbReference type="GO" id="GO:0009279">
    <property type="term" value="C:cell outer membrane"/>
    <property type="evidence" value="ECO:0007669"/>
    <property type="project" value="TreeGrafter"/>
</dbReference>
<dbReference type="PANTHER" id="PTHR30189">
    <property type="entry name" value="LPS-ASSEMBLY PROTEIN"/>
    <property type="match status" value="1"/>
</dbReference>
<dbReference type="PANTHER" id="PTHR30189:SF1">
    <property type="entry name" value="LPS-ASSEMBLY PROTEIN LPTD"/>
    <property type="match status" value="1"/>
</dbReference>
<evidence type="ECO:0000256" key="1">
    <source>
        <dbReference type="SAM" id="SignalP"/>
    </source>
</evidence>
<comment type="caution">
    <text evidence="2">The sequence shown here is derived from an EMBL/GenBank/DDBJ whole genome shotgun (WGS) entry which is preliminary data.</text>
</comment>
<accession>A0A2T5RT80</accession>
<keyword evidence="1" id="KW-0732">Signal</keyword>
<name>A0A2T5RT80_9FIRM</name>
<dbReference type="GO" id="GO:1990351">
    <property type="term" value="C:transporter complex"/>
    <property type="evidence" value="ECO:0007669"/>
    <property type="project" value="TreeGrafter"/>
</dbReference>
<organism evidence="2 3">
    <name type="scientific">Halanaerobium saccharolyticum</name>
    <dbReference type="NCBI Taxonomy" id="43595"/>
    <lineage>
        <taxon>Bacteria</taxon>
        <taxon>Bacillati</taxon>
        <taxon>Bacillota</taxon>
        <taxon>Clostridia</taxon>
        <taxon>Halanaerobiales</taxon>
        <taxon>Halanaerobiaceae</taxon>
        <taxon>Halanaerobium</taxon>
    </lineage>
</organism>
<dbReference type="RefSeq" id="WP_258222393.1">
    <property type="nucleotide sequence ID" value="NZ_QAXS01000001.1"/>
</dbReference>
<proteinExistence type="predicted"/>